<dbReference type="NCBIfam" id="TIGR02600">
    <property type="entry name" value="Verru_Chthon_A"/>
    <property type="match status" value="2"/>
</dbReference>
<evidence type="ECO:0000313" key="4">
    <source>
        <dbReference type="Proteomes" id="UP000295662"/>
    </source>
</evidence>
<accession>A0A4R7SRB1</accession>
<evidence type="ECO:0000256" key="2">
    <source>
        <dbReference type="SAM" id="Phobius"/>
    </source>
</evidence>
<organism evidence="3 4">
    <name type="scientific">Prosthecobacter fusiformis</name>
    <dbReference type="NCBI Taxonomy" id="48464"/>
    <lineage>
        <taxon>Bacteria</taxon>
        <taxon>Pseudomonadati</taxon>
        <taxon>Verrucomicrobiota</taxon>
        <taxon>Verrucomicrobiia</taxon>
        <taxon>Verrucomicrobiales</taxon>
        <taxon>Verrucomicrobiaceae</taxon>
        <taxon>Prosthecobacter</taxon>
    </lineage>
</organism>
<dbReference type="OrthoDB" id="173946at2"/>
<feature type="transmembrane region" description="Helical" evidence="2">
    <location>
        <begin position="37"/>
        <end position="59"/>
    </location>
</feature>
<reference evidence="3 4" key="1">
    <citation type="submission" date="2019-03" db="EMBL/GenBank/DDBJ databases">
        <title>Genomic Encyclopedia of Archaeal and Bacterial Type Strains, Phase II (KMG-II): from individual species to whole genera.</title>
        <authorList>
            <person name="Goeker M."/>
        </authorList>
    </citation>
    <scope>NUCLEOTIDE SEQUENCE [LARGE SCALE GENOMIC DNA]</scope>
    <source>
        <strain evidence="3 4">ATCC 25309</strain>
    </source>
</reference>
<gene>
    <name evidence="3" type="ORF">EI77_00804</name>
</gene>
<dbReference type="RefSeq" id="WP_133793441.1">
    <property type="nucleotide sequence ID" value="NZ_SOCA01000001.1"/>
</dbReference>
<dbReference type="InterPro" id="IPR019840">
    <property type="entry name" value="Verru/Chthon_A"/>
</dbReference>
<keyword evidence="2" id="KW-0472">Membrane</keyword>
<sequence length="1469" mass="160891">MIDADPTTEGGDSNELPRKPVMNLSIISFPGPPRRGIALVTVISIVALMTVLLVAMLSVSQTELKSANVSSDGQQARRLSDVAVNIVISQLRKATTQNTASSGWEAWASQPGLVRRFATNGQTQAAYKLYSSPLLVLREAGQIESQLLTDSAPADWQQNPFRFVDLNKPAVRTTPQGQPLLLFPILDPRAQSETGSSTGGFSYQDQTAAGVHTTGGDAQRVPMPVEWMYILKDGALGTLNAANEFVGSAPATSANPIVGRIAFWTDDESSKVNINTASEPTPWAMPTFFYEQDAAYARYQPVGGEFQRYPGHPATTALSPILFPGQSLSTAQKEAIYGLVPKVGPGGSRAGTKAYNDPEIAAVDLASFRSERLYASLDELLLNENRQPNQLNGTALEPEAIQRAGFFLTAQSRAPEANPFGLPKIAIWPVSYRGSAYRTSFDQLIAHCSTLRNAGGSRSYVFQRGWADSTSQDIDLTQNKDLLTYLQELLDKPVPGFSSSAGQTFNSKYDKDLPQILVEIFDYIRSVNLHDGSLITEEDRIDGTGSTDNQLLGYAAGSVRPAVFKTFTDPRFFAAATEESDPDAVDGQVEKMGLPGHGQVTPSRWTVNGDVVQGFGRFPTISEAGLHFICAADNTDDPDNPFLEADPAIGKPGGGSAAKGQLDNTQPVGQNRWYSNFPPRPKPNPAKDEKAKPALYPLTGGFPYGPDKTHPGYQRENWNHQLQANTPLRPGFRRIQARLLLEFFIPTAGYTILEPDITVKVKGLHKFAVNGQRLFPNDEELLYTGRRATHPGAQMHGGYGTGLKGLLRAREVPARDPMPADVNWGDAEWEVKPSASSDSARSVINYDLISDYVDINVGRDGSLPMQLSETGGGQSIPLTMEIYSGHLGRIATKDESPPELVQTLHPEFPAAAMKAPTLVRTAARPVVNAKGKTVDAGREPPAWWTFHTRGALGFAGRDSLVGRDQLGPQADVTLRGRLFRHNLAPQVENQHTMGAFFFGFDPAVTGAPRPFRTKSKASTQALIDIAEEREGSDVVQTVTIRHGDYRVTAAKNVVPAEDWQKHRYYGTRRLAHSFTNFVSNQLPGYDYGGNADFGDRLVPNESGAGYANNRIPDLPYLPDAKATAQRYGDFDNGPGPHRDGPYINKPDEGNLNIVAGDKGVAYFSESAQHRSTEQDFYSPNRMIPSPVTFGSLPTGVKAGNPWQTLLFRPQQGHPGGPSRLGGNSPADHLLLEFFWMPVVEPYAISEPFSTAGKINLNYQIFPFTHIRRATGLHALLAGEVIHAVPNEDAPNYKVFPSASNQNVFWGKAQEKKWHYQIDAEKTLAQFEERFAQGRAFISASEICDIHLVPRGASGITTHADMEKFWSDHRLTGDNTRERPYAGLYPRVTTRSNTFRVHYIAQTLKKARSTQPDEMTDKDKVTGEFRGSSLIERHLDPTQPGLPDFATNAAGQTLDHYHEFRVLQTQRFGF</sequence>
<evidence type="ECO:0000313" key="3">
    <source>
        <dbReference type="EMBL" id="TDU81494.1"/>
    </source>
</evidence>
<feature type="region of interest" description="Disordered" evidence="1">
    <location>
        <begin position="652"/>
        <end position="690"/>
    </location>
</feature>
<comment type="caution">
    <text evidence="3">The sequence shown here is derived from an EMBL/GenBank/DDBJ whole genome shotgun (WGS) entry which is preliminary data.</text>
</comment>
<dbReference type="Proteomes" id="UP000295662">
    <property type="component" value="Unassembled WGS sequence"/>
</dbReference>
<name>A0A4R7SRB1_9BACT</name>
<protein>
    <submittedName>
        <fullName evidence="3">Uncharacterized protein (TIGR02600 family)</fullName>
    </submittedName>
</protein>
<keyword evidence="2" id="KW-1133">Transmembrane helix</keyword>
<keyword evidence="2" id="KW-0812">Transmembrane</keyword>
<feature type="compositionally biased region" description="Polar residues" evidence="1">
    <location>
        <begin position="662"/>
        <end position="674"/>
    </location>
</feature>
<evidence type="ECO:0000256" key="1">
    <source>
        <dbReference type="SAM" id="MobiDB-lite"/>
    </source>
</evidence>
<proteinExistence type="predicted"/>
<keyword evidence="4" id="KW-1185">Reference proteome</keyword>
<dbReference type="EMBL" id="SOCA01000001">
    <property type="protein sequence ID" value="TDU81494.1"/>
    <property type="molecule type" value="Genomic_DNA"/>
</dbReference>